<dbReference type="EC" id="4.3.3.7" evidence="4 12"/>
<dbReference type="GO" id="GO:0019877">
    <property type="term" value="P:diaminopimelate biosynthetic process"/>
    <property type="evidence" value="ECO:0007669"/>
    <property type="project" value="UniProtKB-UniRule"/>
</dbReference>
<dbReference type="GO" id="GO:0009089">
    <property type="term" value="P:lysine biosynthetic process via diaminopimelate"/>
    <property type="evidence" value="ECO:0007669"/>
    <property type="project" value="UniProtKB-UniRule"/>
</dbReference>
<comment type="caution">
    <text evidence="12">Was originally thought to be a dihydrodipicolinate synthase (DHDPS), catalyzing the condensation of (S)-aspartate-beta-semialdehyde [(S)-ASA] and pyruvate to dihydrodipicolinate (DHDP). However, it was shown in E.coli that the product of the enzymatic reaction is not dihydrodipicolinate but in fact (4S)-4-hydroxy-2,3,4,5-tetrahydro-(2S)-dipicolinic acid (HTPA), and that the consecutive dehydration reaction leading to DHDP is not spontaneous but catalyzed by DapB.</text>
</comment>
<dbReference type="PANTHER" id="PTHR12128">
    <property type="entry name" value="DIHYDRODIPICOLINATE SYNTHASE"/>
    <property type="match status" value="1"/>
</dbReference>
<dbReference type="InterPro" id="IPR002220">
    <property type="entry name" value="DapA-like"/>
</dbReference>
<keyword evidence="8 12" id="KW-0457">Lysine biosynthesis</keyword>
<evidence type="ECO:0000256" key="6">
    <source>
        <dbReference type="ARBA" id="ARBA00022605"/>
    </source>
</evidence>
<dbReference type="Proteomes" id="UP000186437">
    <property type="component" value="Unassembled WGS sequence"/>
</dbReference>
<dbReference type="NCBIfam" id="TIGR00674">
    <property type="entry name" value="dapA"/>
    <property type="match status" value="1"/>
</dbReference>
<evidence type="ECO:0000256" key="11">
    <source>
        <dbReference type="ARBA" id="ARBA00047836"/>
    </source>
</evidence>
<feature type="active site" description="Schiff-base intermediate with substrate" evidence="12 14">
    <location>
        <position position="168"/>
    </location>
</feature>
<evidence type="ECO:0000256" key="5">
    <source>
        <dbReference type="ARBA" id="ARBA00022490"/>
    </source>
</evidence>
<comment type="pathway">
    <text evidence="2 12">Amino-acid biosynthesis; L-lysine biosynthesis via DAP pathway; (S)-tetrahydrodipicolinate from L-aspartate: step 3/4.</text>
</comment>
<evidence type="ECO:0000256" key="12">
    <source>
        <dbReference type="HAMAP-Rule" id="MF_00418"/>
    </source>
</evidence>
<feature type="active site" description="Proton donor/acceptor" evidence="12 14">
    <location>
        <position position="140"/>
    </location>
</feature>
<evidence type="ECO:0000256" key="3">
    <source>
        <dbReference type="ARBA" id="ARBA00007592"/>
    </source>
</evidence>
<evidence type="ECO:0000256" key="9">
    <source>
        <dbReference type="ARBA" id="ARBA00023239"/>
    </source>
</evidence>
<dbReference type="InterPro" id="IPR013785">
    <property type="entry name" value="Aldolase_TIM"/>
</dbReference>
<evidence type="ECO:0000313" key="17">
    <source>
        <dbReference type="EMBL" id="SUN07665.1"/>
    </source>
</evidence>
<evidence type="ECO:0000256" key="7">
    <source>
        <dbReference type="ARBA" id="ARBA00022915"/>
    </source>
</evidence>
<evidence type="ECO:0000313" key="18">
    <source>
        <dbReference type="Proteomes" id="UP000186437"/>
    </source>
</evidence>
<dbReference type="Proteomes" id="UP000255213">
    <property type="component" value="Unassembled WGS sequence"/>
</dbReference>
<keyword evidence="10 12" id="KW-0704">Schiff base</keyword>
<dbReference type="SUPFAM" id="SSF51569">
    <property type="entry name" value="Aldolase"/>
    <property type="match status" value="1"/>
</dbReference>
<dbReference type="InterPro" id="IPR005263">
    <property type="entry name" value="DapA"/>
</dbReference>
<evidence type="ECO:0000256" key="8">
    <source>
        <dbReference type="ARBA" id="ARBA00023154"/>
    </source>
</evidence>
<reference evidence="16" key="2">
    <citation type="submission" date="2016-12" db="EMBL/GenBank/DDBJ databases">
        <authorList>
            <person name="Song W.-J."/>
            <person name="Kurnit D.M."/>
        </authorList>
    </citation>
    <scope>NUCLEOTIDE SEQUENCE [LARGE SCALE GENOMIC DNA]</scope>
    <source>
        <strain evidence="16">ATCC 51725</strain>
    </source>
</reference>
<evidence type="ECO:0000256" key="13">
    <source>
        <dbReference type="PIRNR" id="PIRNR001365"/>
    </source>
</evidence>
<comment type="function">
    <text evidence="1 12">Catalyzes the condensation of (S)-aspartate-beta-semialdehyde [(S)-ASA] and pyruvate to 4-hydroxy-tetrahydrodipicolinate (HTPA).</text>
</comment>
<gene>
    <name evidence="12 17" type="primary">dapA</name>
    <name evidence="16" type="ORF">BU200_09065</name>
    <name evidence="17" type="ORF">NCTC12957_01328</name>
</gene>
<dbReference type="PRINTS" id="PR00146">
    <property type="entry name" value="DHPICSNTHASE"/>
</dbReference>
<comment type="similarity">
    <text evidence="3 12 13">Belongs to the DapA family.</text>
</comment>
<name>A0A1Q8EBE5_STRAI</name>
<dbReference type="InterPro" id="IPR020625">
    <property type="entry name" value="Schiff_base-form_aldolases_AS"/>
</dbReference>
<keyword evidence="6 12" id="KW-0028">Amino-acid biosynthesis</keyword>
<comment type="subcellular location">
    <subcellularLocation>
        <location evidence="12">Cytoplasm</location>
    </subcellularLocation>
</comment>
<accession>A0A1Q8EBE5</accession>
<evidence type="ECO:0000256" key="1">
    <source>
        <dbReference type="ARBA" id="ARBA00003294"/>
    </source>
</evidence>
<dbReference type="PANTHER" id="PTHR12128:SF66">
    <property type="entry name" value="4-HYDROXY-2-OXOGLUTARATE ALDOLASE, MITOCHONDRIAL"/>
    <property type="match status" value="1"/>
</dbReference>
<evidence type="ECO:0000256" key="14">
    <source>
        <dbReference type="PIRSR" id="PIRSR001365-1"/>
    </source>
</evidence>
<evidence type="ECO:0000256" key="10">
    <source>
        <dbReference type="ARBA" id="ARBA00023270"/>
    </source>
</evidence>
<dbReference type="PROSITE" id="PS00666">
    <property type="entry name" value="DHDPS_2"/>
    <property type="match status" value="1"/>
</dbReference>
<reference evidence="17 19" key="3">
    <citation type="submission" date="2018-06" db="EMBL/GenBank/DDBJ databases">
        <authorList>
            <consortium name="Pathogen Informatics"/>
            <person name="Doyle S."/>
        </authorList>
    </citation>
    <scope>NUCLEOTIDE SEQUENCE [LARGE SCALE GENOMIC DNA]</scope>
    <source>
        <strain evidence="17 19">NCTC12957</strain>
    </source>
</reference>
<evidence type="ECO:0000256" key="2">
    <source>
        <dbReference type="ARBA" id="ARBA00005120"/>
    </source>
</evidence>
<protein>
    <recommendedName>
        <fullName evidence="4 12">4-hydroxy-tetrahydrodipicolinate synthase</fullName>
        <shortName evidence="12">HTPA synthase</shortName>
        <ecNumber evidence="4 12">4.3.3.7</ecNumber>
    </recommendedName>
</protein>
<dbReference type="UniPathway" id="UPA00034">
    <property type="reaction ID" value="UER00017"/>
</dbReference>
<keyword evidence="9 12" id="KW-0456">Lyase</keyword>
<evidence type="ECO:0000256" key="15">
    <source>
        <dbReference type="PIRSR" id="PIRSR001365-2"/>
    </source>
</evidence>
<dbReference type="GO" id="GO:0005829">
    <property type="term" value="C:cytosol"/>
    <property type="evidence" value="ECO:0007669"/>
    <property type="project" value="TreeGrafter"/>
</dbReference>
<keyword evidence="18" id="KW-1185">Reference proteome</keyword>
<dbReference type="EMBL" id="UHEN01000001">
    <property type="protein sequence ID" value="SUN07665.1"/>
    <property type="molecule type" value="Genomic_DNA"/>
</dbReference>
<organism evidence="16 18">
    <name type="scientific">Streptococcus acidominimus</name>
    <dbReference type="NCBI Taxonomy" id="1326"/>
    <lineage>
        <taxon>Bacteria</taxon>
        <taxon>Bacillati</taxon>
        <taxon>Bacillota</taxon>
        <taxon>Bacilli</taxon>
        <taxon>Lactobacillales</taxon>
        <taxon>Streptococcaceae</taxon>
        <taxon>Streptococcus</taxon>
    </lineage>
</organism>
<dbReference type="HAMAP" id="MF_00418">
    <property type="entry name" value="DapA"/>
    <property type="match status" value="1"/>
</dbReference>
<comment type="catalytic activity">
    <reaction evidence="11 12">
        <text>L-aspartate 4-semialdehyde + pyruvate = (2S,4S)-4-hydroxy-2,3,4,5-tetrahydrodipicolinate + H2O + H(+)</text>
        <dbReference type="Rhea" id="RHEA:34171"/>
        <dbReference type="ChEBI" id="CHEBI:15361"/>
        <dbReference type="ChEBI" id="CHEBI:15377"/>
        <dbReference type="ChEBI" id="CHEBI:15378"/>
        <dbReference type="ChEBI" id="CHEBI:67139"/>
        <dbReference type="ChEBI" id="CHEBI:537519"/>
        <dbReference type="EC" id="4.3.3.7"/>
    </reaction>
</comment>
<evidence type="ECO:0000313" key="16">
    <source>
        <dbReference type="EMBL" id="OLF49113.1"/>
    </source>
</evidence>
<reference evidence="18" key="1">
    <citation type="submission" date="2016-12" db="EMBL/GenBank/DDBJ databases">
        <authorList>
            <person name="Gulvik C.A."/>
        </authorList>
    </citation>
    <scope>NUCLEOTIDE SEQUENCE [LARGE SCALE GENOMIC DNA]</scope>
    <source>
        <strain evidence="18">ATCC 51725</strain>
    </source>
</reference>
<dbReference type="PROSITE" id="PS00665">
    <property type="entry name" value="DHDPS_1"/>
    <property type="match status" value="1"/>
</dbReference>
<dbReference type="Gene3D" id="3.20.20.70">
    <property type="entry name" value="Aldolase class I"/>
    <property type="match status" value="1"/>
</dbReference>
<keyword evidence="5 12" id="KW-0963">Cytoplasm</keyword>
<dbReference type="OrthoDB" id="9782828at2"/>
<proteinExistence type="inferred from homology"/>
<dbReference type="Pfam" id="PF00701">
    <property type="entry name" value="DHDPS"/>
    <property type="match status" value="1"/>
</dbReference>
<sequence>MSLEDLKKARIITALVTPFHEDGSINFQALPKLIEYLLAHHTEGLILAGTTGESPTLTHEEELELFAEVQRIVAGRVPLIAGIGTNDTRDSVAFAREVAAFGGFVAGLAVTPYYNKPSQEGLYQHYKAIADASSLPIMVYNVPGRTVAGLTVETSLRLAQHPNIIAIKDCTGLATISHLVENAPEDFLVYTGEDGEAFHAKALGAQGVISVAAHTNGDDFYAMFAALDKGHVAEAAAIHRALLPKVDALFSTTSPAPLKAILNHQGFEVGSLRLPLVACTEEEAQAIITVMEK</sequence>
<evidence type="ECO:0000313" key="19">
    <source>
        <dbReference type="Proteomes" id="UP000255213"/>
    </source>
</evidence>
<comment type="subunit">
    <text evidence="12">Homotetramer; dimer of dimers.</text>
</comment>
<dbReference type="EMBL" id="MSJL01000052">
    <property type="protein sequence ID" value="OLF49113.1"/>
    <property type="molecule type" value="Genomic_DNA"/>
</dbReference>
<feature type="binding site" evidence="12 15">
    <location>
        <position position="51"/>
    </location>
    <ligand>
        <name>pyruvate</name>
        <dbReference type="ChEBI" id="CHEBI:15361"/>
    </ligand>
</feature>
<dbReference type="AlphaFoldDB" id="A0A1Q8EBE5"/>
<dbReference type="SMART" id="SM01130">
    <property type="entry name" value="DHDPS"/>
    <property type="match status" value="1"/>
</dbReference>
<feature type="site" description="Part of a proton relay during catalysis" evidence="12">
    <location>
        <position position="114"/>
    </location>
</feature>
<dbReference type="PIRSF" id="PIRSF001365">
    <property type="entry name" value="DHDPS"/>
    <property type="match status" value="1"/>
</dbReference>
<keyword evidence="7 12" id="KW-0220">Diaminopimelate biosynthesis</keyword>
<evidence type="ECO:0000256" key="4">
    <source>
        <dbReference type="ARBA" id="ARBA00012086"/>
    </source>
</evidence>
<dbReference type="CDD" id="cd00950">
    <property type="entry name" value="DHDPS"/>
    <property type="match status" value="1"/>
</dbReference>
<feature type="binding site" evidence="12 15">
    <location>
        <position position="209"/>
    </location>
    <ligand>
        <name>pyruvate</name>
        <dbReference type="ChEBI" id="CHEBI:15361"/>
    </ligand>
</feature>
<feature type="site" description="Part of a proton relay during catalysis" evidence="12">
    <location>
        <position position="50"/>
    </location>
</feature>
<dbReference type="GO" id="GO:0008840">
    <property type="term" value="F:4-hydroxy-tetrahydrodipicolinate synthase activity"/>
    <property type="evidence" value="ECO:0007669"/>
    <property type="project" value="UniProtKB-UniRule"/>
</dbReference>
<dbReference type="RefSeq" id="WP_075099844.1">
    <property type="nucleotide sequence ID" value="NZ_MSJL01000052.1"/>
</dbReference>
<dbReference type="InterPro" id="IPR020624">
    <property type="entry name" value="Schiff_base-form_aldolases_CS"/>
</dbReference>